<sequence length="51" mass="6066">MYNHETDNLYIRWTSNSNNARLKDNSNSYITMLKYSVPTNAWRTTNGSKRH</sequence>
<dbReference type="EMBL" id="GBRH01185764">
    <property type="protein sequence ID" value="JAE12132.1"/>
    <property type="molecule type" value="Transcribed_RNA"/>
</dbReference>
<accession>A0A0A9FIJ8</accession>
<name>A0A0A9FIJ8_ARUDO</name>
<proteinExistence type="predicted"/>
<protein>
    <submittedName>
        <fullName evidence="1">Uncharacterized protein</fullName>
    </submittedName>
</protein>
<reference evidence="1" key="1">
    <citation type="submission" date="2014-09" db="EMBL/GenBank/DDBJ databases">
        <authorList>
            <person name="Magalhaes I.L.F."/>
            <person name="Oliveira U."/>
            <person name="Santos F.R."/>
            <person name="Vidigal T.H.D.A."/>
            <person name="Brescovit A.D."/>
            <person name="Santos A.J."/>
        </authorList>
    </citation>
    <scope>NUCLEOTIDE SEQUENCE</scope>
    <source>
        <tissue evidence="1">Shoot tissue taken approximately 20 cm above the soil surface</tissue>
    </source>
</reference>
<evidence type="ECO:0000313" key="1">
    <source>
        <dbReference type="EMBL" id="JAE12132.1"/>
    </source>
</evidence>
<dbReference type="AlphaFoldDB" id="A0A0A9FIJ8"/>
<reference evidence="1" key="2">
    <citation type="journal article" date="2015" name="Data Brief">
        <title>Shoot transcriptome of the giant reed, Arundo donax.</title>
        <authorList>
            <person name="Barrero R.A."/>
            <person name="Guerrero F.D."/>
            <person name="Moolhuijzen P."/>
            <person name="Goolsby J.A."/>
            <person name="Tidwell J."/>
            <person name="Bellgard S.E."/>
            <person name="Bellgard M.I."/>
        </authorList>
    </citation>
    <scope>NUCLEOTIDE SEQUENCE</scope>
    <source>
        <tissue evidence="1">Shoot tissue taken approximately 20 cm above the soil surface</tissue>
    </source>
</reference>
<organism evidence="1">
    <name type="scientific">Arundo donax</name>
    <name type="common">Giant reed</name>
    <name type="synonym">Donax arundinaceus</name>
    <dbReference type="NCBI Taxonomy" id="35708"/>
    <lineage>
        <taxon>Eukaryota</taxon>
        <taxon>Viridiplantae</taxon>
        <taxon>Streptophyta</taxon>
        <taxon>Embryophyta</taxon>
        <taxon>Tracheophyta</taxon>
        <taxon>Spermatophyta</taxon>
        <taxon>Magnoliopsida</taxon>
        <taxon>Liliopsida</taxon>
        <taxon>Poales</taxon>
        <taxon>Poaceae</taxon>
        <taxon>PACMAD clade</taxon>
        <taxon>Arundinoideae</taxon>
        <taxon>Arundineae</taxon>
        <taxon>Arundo</taxon>
    </lineage>
</organism>